<dbReference type="Proteomes" id="UP000287651">
    <property type="component" value="Unassembled WGS sequence"/>
</dbReference>
<proteinExistence type="predicted"/>
<reference evidence="1 2" key="1">
    <citation type="journal article" date="2014" name="Agronomy (Basel)">
        <title>A Draft Genome Sequence for Ensete ventricosum, the Drought-Tolerant Tree Against Hunger.</title>
        <authorList>
            <person name="Harrison J."/>
            <person name="Moore K.A."/>
            <person name="Paszkiewicz K."/>
            <person name="Jones T."/>
            <person name="Grant M."/>
            <person name="Ambacheew D."/>
            <person name="Muzemil S."/>
            <person name="Studholme D.J."/>
        </authorList>
    </citation>
    <scope>NUCLEOTIDE SEQUENCE [LARGE SCALE GENOMIC DNA]</scope>
</reference>
<dbReference type="AlphaFoldDB" id="A0A426Z456"/>
<evidence type="ECO:0000313" key="1">
    <source>
        <dbReference type="EMBL" id="RRT58759.1"/>
    </source>
</evidence>
<comment type="caution">
    <text evidence="1">The sequence shown here is derived from an EMBL/GenBank/DDBJ whole genome shotgun (WGS) entry which is preliminary data.</text>
</comment>
<dbReference type="EMBL" id="AMZH03008527">
    <property type="protein sequence ID" value="RRT58759.1"/>
    <property type="molecule type" value="Genomic_DNA"/>
</dbReference>
<organism evidence="1 2">
    <name type="scientific">Ensete ventricosum</name>
    <name type="common">Abyssinian banana</name>
    <name type="synonym">Musa ensete</name>
    <dbReference type="NCBI Taxonomy" id="4639"/>
    <lineage>
        <taxon>Eukaryota</taxon>
        <taxon>Viridiplantae</taxon>
        <taxon>Streptophyta</taxon>
        <taxon>Embryophyta</taxon>
        <taxon>Tracheophyta</taxon>
        <taxon>Spermatophyta</taxon>
        <taxon>Magnoliopsida</taxon>
        <taxon>Liliopsida</taxon>
        <taxon>Zingiberales</taxon>
        <taxon>Musaceae</taxon>
        <taxon>Ensete</taxon>
    </lineage>
</organism>
<accession>A0A426Z456</accession>
<evidence type="ECO:0000313" key="2">
    <source>
        <dbReference type="Proteomes" id="UP000287651"/>
    </source>
</evidence>
<gene>
    <name evidence="1" type="ORF">B296_00001195</name>
</gene>
<protein>
    <submittedName>
        <fullName evidence="1">Uncharacterized protein</fullName>
    </submittedName>
</protein>
<name>A0A426Z456_ENSVE</name>
<sequence>MNRGRFPGVGVAPPLWVNGKPYSTNPRKGCTASIRALRPEAFLVLAGMQVNESHPSPSPGLRGRGLLSTSRAFSSLLSSVHEAVNQIYRMGATITLESLGCMPRGP</sequence>